<organism evidence="2 3">
    <name type="scientific">Propionispora vibrioides</name>
    <dbReference type="NCBI Taxonomy" id="112903"/>
    <lineage>
        <taxon>Bacteria</taxon>
        <taxon>Bacillati</taxon>
        <taxon>Bacillota</taxon>
        <taxon>Negativicutes</taxon>
        <taxon>Selenomonadales</taxon>
        <taxon>Sporomusaceae</taxon>
        <taxon>Propionispora</taxon>
    </lineage>
</organism>
<dbReference type="STRING" id="112903.SAMN04490178_11259"/>
<keyword evidence="3" id="KW-1185">Reference proteome</keyword>
<accession>A0A1H8VQE3</accession>
<dbReference type="OrthoDB" id="1685040at2"/>
<dbReference type="AlphaFoldDB" id="A0A1H8VQE3"/>
<reference evidence="2 3" key="1">
    <citation type="submission" date="2016-10" db="EMBL/GenBank/DDBJ databases">
        <authorList>
            <person name="de Groot N.N."/>
        </authorList>
    </citation>
    <scope>NUCLEOTIDE SEQUENCE [LARGE SCALE GENOMIC DNA]</scope>
    <source>
        <strain evidence="2 3">DSM 13305</strain>
    </source>
</reference>
<protein>
    <submittedName>
        <fullName evidence="2">Uncharacterized protein</fullName>
    </submittedName>
</protein>
<evidence type="ECO:0000256" key="1">
    <source>
        <dbReference type="SAM" id="MobiDB-lite"/>
    </source>
</evidence>
<evidence type="ECO:0000313" key="3">
    <source>
        <dbReference type="Proteomes" id="UP000198847"/>
    </source>
</evidence>
<dbReference type="Proteomes" id="UP000198847">
    <property type="component" value="Unassembled WGS sequence"/>
</dbReference>
<sequence>MKKLLALTVALLVIWLGWLLTHSNRSTPPATDNQTAGSQEPASQAASPAAPTGQKAAEPSTETVPASGKEASLGSQQLGATKVLTPAGKQENLSEQTYHLQKEEKKGVQILPGIQVKDGAVQILPGVQVKSGAVQIEMDKDKDKQLEIERHPDNSNSDYQIMLKQKF</sequence>
<feature type="region of interest" description="Disordered" evidence="1">
    <location>
        <begin position="27"/>
        <end position="95"/>
    </location>
</feature>
<name>A0A1H8VQE3_9FIRM</name>
<dbReference type="EMBL" id="FODY01000012">
    <property type="protein sequence ID" value="SEP17493.1"/>
    <property type="molecule type" value="Genomic_DNA"/>
</dbReference>
<gene>
    <name evidence="2" type="ORF">SAMN04490178_11259</name>
</gene>
<evidence type="ECO:0000313" key="2">
    <source>
        <dbReference type="EMBL" id="SEP17493.1"/>
    </source>
</evidence>
<feature type="compositionally biased region" description="Low complexity" evidence="1">
    <location>
        <begin position="36"/>
        <end position="54"/>
    </location>
</feature>
<dbReference type="RefSeq" id="WP_091747133.1">
    <property type="nucleotide sequence ID" value="NZ_FODY01000012.1"/>
</dbReference>
<proteinExistence type="predicted"/>